<dbReference type="PRINTS" id="PR00095">
    <property type="entry name" value="ANTSNTHASEI"/>
</dbReference>
<proteinExistence type="predicted"/>
<feature type="domain" description="Chorismate-utilising enzyme C-terminal" evidence="1">
    <location>
        <begin position="171"/>
        <end position="423"/>
    </location>
</feature>
<dbReference type="Gene3D" id="3.60.120.10">
    <property type="entry name" value="Anthranilate synthase"/>
    <property type="match status" value="1"/>
</dbReference>
<dbReference type="Proteomes" id="UP000198762">
    <property type="component" value="Unassembled WGS sequence"/>
</dbReference>
<keyword evidence="3" id="KW-1185">Reference proteome</keyword>
<dbReference type="PANTHER" id="PTHR11236">
    <property type="entry name" value="AMINOBENZOATE/ANTHRANILATE SYNTHASE"/>
    <property type="match status" value="1"/>
</dbReference>
<dbReference type="AlphaFoldDB" id="A0A1I0CYA2"/>
<sequence length="444" mass="48975">MSNRFSVPPAQIADFVTALSGLDGFLCLGTQRGSSRRYSAMPERQWQFSTERETFDQAVDDILASHRVIAGTDRCGFIAGSLFYDAGGHTVPGFCSKKTTPGSVGWAALYFWQLEVTRQEISTTATLVFDPACPPATRKQVLALLAAPSPTEPADTFRMTRHFQACCTPGQYRKGVGQVLEYIQAGDCYQANLSQQFEGTFEGSPWQAWQALADAIPVPHGGYLDAGSWQLLSVSPELFLEIDNGRVTSKPIKGTRPRSEDTHRDRTLAEDLVNNAKDRAENLMIVDLIRNDLSHFCKPFSVKVPQLFEVESYRNVHQLVSTVTGLLKRGITPFEAMLSAFPGGSITGAPKRRAMEIIDELESHVRGPYCGTLFWWDANNHLVSNIAIRSLQTWPDGTIRAWAGCGIVADSDPEDEYQESLSKIQRLLDTLEAMGGLQRSEGSA</sequence>
<dbReference type="STRING" id="430453.SAMN04487962_10654"/>
<organism evidence="2 3">
    <name type="scientific">Marinobacter segnicrescens</name>
    <dbReference type="NCBI Taxonomy" id="430453"/>
    <lineage>
        <taxon>Bacteria</taxon>
        <taxon>Pseudomonadati</taxon>
        <taxon>Pseudomonadota</taxon>
        <taxon>Gammaproteobacteria</taxon>
        <taxon>Pseudomonadales</taxon>
        <taxon>Marinobacteraceae</taxon>
        <taxon>Marinobacter</taxon>
    </lineage>
</organism>
<dbReference type="GO" id="GO:0009396">
    <property type="term" value="P:folic acid-containing compound biosynthetic process"/>
    <property type="evidence" value="ECO:0007669"/>
    <property type="project" value="InterPro"/>
</dbReference>
<dbReference type="InterPro" id="IPR005801">
    <property type="entry name" value="ADC_synthase"/>
</dbReference>
<gene>
    <name evidence="2" type="ORF">SAMN04487962_10654</name>
</gene>
<dbReference type="GO" id="GO:0046820">
    <property type="term" value="F:4-amino-4-deoxychorismate synthase activity"/>
    <property type="evidence" value="ECO:0007669"/>
    <property type="project" value="TreeGrafter"/>
</dbReference>
<dbReference type="InterPro" id="IPR005802">
    <property type="entry name" value="ADC_synth_comp_1"/>
</dbReference>
<dbReference type="RefSeq" id="WP_177186028.1">
    <property type="nucleotide sequence ID" value="NZ_FOHZ01000006.1"/>
</dbReference>
<dbReference type="EMBL" id="FOHZ01000006">
    <property type="protein sequence ID" value="SET24860.1"/>
    <property type="molecule type" value="Genomic_DNA"/>
</dbReference>
<protein>
    <submittedName>
        <fullName evidence="2">Para-aminobenzoate synthetase component 1</fullName>
    </submittedName>
</protein>
<dbReference type="InterPro" id="IPR019999">
    <property type="entry name" value="Anth_synth_I-like"/>
</dbReference>
<name>A0A1I0CYA2_9GAMM</name>
<dbReference type="SUPFAM" id="SSF56322">
    <property type="entry name" value="ADC synthase"/>
    <property type="match status" value="1"/>
</dbReference>
<dbReference type="InterPro" id="IPR015890">
    <property type="entry name" value="Chorismate_C"/>
</dbReference>
<dbReference type="Pfam" id="PF00425">
    <property type="entry name" value="Chorismate_bind"/>
    <property type="match status" value="1"/>
</dbReference>
<evidence type="ECO:0000313" key="2">
    <source>
        <dbReference type="EMBL" id="SET24860.1"/>
    </source>
</evidence>
<dbReference type="NCBIfam" id="TIGR00553">
    <property type="entry name" value="pabB"/>
    <property type="match status" value="1"/>
</dbReference>
<reference evidence="3" key="1">
    <citation type="submission" date="2016-10" db="EMBL/GenBank/DDBJ databases">
        <authorList>
            <person name="Varghese N."/>
            <person name="Submissions S."/>
        </authorList>
    </citation>
    <scope>NUCLEOTIDE SEQUENCE [LARGE SCALE GENOMIC DNA]</scope>
    <source>
        <strain evidence="3">CGMCC 1.6489</strain>
    </source>
</reference>
<dbReference type="PANTHER" id="PTHR11236:SF50">
    <property type="entry name" value="AMINODEOXYCHORISMATE SYNTHASE COMPONENT 1"/>
    <property type="match status" value="1"/>
</dbReference>
<dbReference type="GO" id="GO:0000162">
    <property type="term" value="P:L-tryptophan biosynthetic process"/>
    <property type="evidence" value="ECO:0007669"/>
    <property type="project" value="TreeGrafter"/>
</dbReference>
<evidence type="ECO:0000259" key="1">
    <source>
        <dbReference type="Pfam" id="PF00425"/>
    </source>
</evidence>
<accession>A0A1I0CYA2</accession>
<evidence type="ECO:0000313" key="3">
    <source>
        <dbReference type="Proteomes" id="UP000198762"/>
    </source>
</evidence>